<sequence>MRFEGGHRRTAKVDAQRTYARCDRRNGDLESDSLSRSSVQTAARPTWNFTHAFTRKRSIGQNPSSGNVFLTSSGSSPKHRFAGDSFSGYGFSTSRSPVRI</sequence>
<reference evidence="2" key="1">
    <citation type="submission" date="2015-10" db="EMBL/GenBank/DDBJ databases">
        <authorList>
            <person name="Gilbert D.G."/>
        </authorList>
    </citation>
    <scope>NUCLEOTIDE SEQUENCE</scope>
    <source>
        <strain evidence="2">Phyl III-seqv23</strain>
    </source>
</reference>
<feature type="region of interest" description="Disordered" evidence="1">
    <location>
        <begin position="1"/>
        <end position="37"/>
    </location>
</feature>
<name>A0A0S4WER1_RALSL</name>
<evidence type="ECO:0000313" key="2">
    <source>
        <dbReference type="EMBL" id="CUV45042.1"/>
    </source>
</evidence>
<feature type="compositionally biased region" description="Basic and acidic residues" evidence="1">
    <location>
        <begin position="1"/>
        <end position="28"/>
    </location>
</feature>
<accession>A0A0S4WER1</accession>
<dbReference type="AlphaFoldDB" id="A0A0S4WER1"/>
<proteinExistence type="predicted"/>
<protein>
    <submittedName>
        <fullName evidence="2">Uncharacterized protein</fullName>
    </submittedName>
</protein>
<dbReference type="EMBL" id="LN899827">
    <property type="protein sequence ID" value="CUV45042.1"/>
    <property type="molecule type" value="Genomic_DNA"/>
</dbReference>
<organism evidence="2">
    <name type="scientific">Ralstonia solanacearum</name>
    <name type="common">Pseudomonas solanacearum</name>
    <dbReference type="NCBI Taxonomy" id="305"/>
    <lineage>
        <taxon>Bacteria</taxon>
        <taxon>Pseudomonadati</taxon>
        <taxon>Pseudomonadota</taxon>
        <taxon>Betaproteobacteria</taxon>
        <taxon>Burkholderiales</taxon>
        <taxon>Burkholderiaceae</taxon>
        <taxon>Ralstonia</taxon>
        <taxon>Ralstonia solanacearum species complex</taxon>
    </lineage>
</organism>
<evidence type="ECO:0000256" key="1">
    <source>
        <dbReference type="SAM" id="MobiDB-lite"/>
    </source>
</evidence>
<gene>
    <name evidence="2" type="ORF">TO10_v1_240029</name>
</gene>